<feature type="region of interest" description="Disordered" evidence="1">
    <location>
        <begin position="114"/>
        <end position="133"/>
    </location>
</feature>
<gene>
    <name evidence="2" type="ORF">TorRG33x02_188800</name>
</gene>
<dbReference type="Proteomes" id="UP000237000">
    <property type="component" value="Unassembled WGS sequence"/>
</dbReference>
<protein>
    <submittedName>
        <fullName evidence="2">Uncharacterized protein</fullName>
    </submittedName>
</protein>
<dbReference type="OrthoDB" id="1691279at2759"/>
<dbReference type="EMBL" id="JXTC01000149">
    <property type="protein sequence ID" value="PON85353.1"/>
    <property type="molecule type" value="Genomic_DNA"/>
</dbReference>
<evidence type="ECO:0000313" key="3">
    <source>
        <dbReference type="Proteomes" id="UP000237000"/>
    </source>
</evidence>
<comment type="caution">
    <text evidence="2">The sequence shown here is derived from an EMBL/GenBank/DDBJ whole genome shotgun (WGS) entry which is preliminary data.</text>
</comment>
<evidence type="ECO:0000256" key="1">
    <source>
        <dbReference type="SAM" id="MobiDB-lite"/>
    </source>
</evidence>
<proteinExistence type="predicted"/>
<dbReference type="AlphaFoldDB" id="A0A2P5EIL8"/>
<name>A0A2P5EIL8_TREOI</name>
<sequence>MDRTHNELSPRLDEFRHGFSQSGEIPLVHLVRVFEAVMGSDEPDMREGVDAEEREASLSLFELNVAEEDLGMGWRRRVLIVGDEGGGDNGELLVEILEVELLLVMELHGVEEDEERVGSGGFDGGEEARDGVVVEVDHPRLGSRLQVEKLRDSIAVRVGADIEGRRGKESDEEEEMS</sequence>
<evidence type="ECO:0000313" key="2">
    <source>
        <dbReference type="EMBL" id="PON85353.1"/>
    </source>
</evidence>
<keyword evidence="3" id="KW-1185">Reference proteome</keyword>
<organism evidence="2 3">
    <name type="scientific">Trema orientale</name>
    <name type="common">Charcoal tree</name>
    <name type="synonym">Celtis orientalis</name>
    <dbReference type="NCBI Taxonomy" id="63057"/>
    <lineage>
        <taxon>Eukaryota</taxon>
        <taxon>Viridiplantae</taxon>
        <taxon>Streptophyta</taxon>
        <taxon>Embryophyta</taxon>
        <taxon>Tracheophyta</taxon>
        <taxon>Spermatophyta</taxon>
        <taxon>Magnoliopsida</taxon>
        <taxon>eudicotyledons</taxon>
        <taxon>Gunneridae</taxon>
        <taxon>Pentapetalae</taxon>
        <taxon>rosids</taxon>
        <taxon>fabids</taxon>
        <taxon>Rosales</taxon>
        <taxon>Cannabaceae</taxon>
        <taxon>Trema</taxon>
    </lineage>
</organism>
<dbReference type="InParanoid" id="A0A2P5EIL8"/>
<reference evidence="3" key="1">
    <citation type="submission" date="2016-06" db="EMBL/GenBank/DDBJ databases">
        <title>Parallel loss of symbiosis genes in relatives of nitrogen-fixing non-legume Parasponia.</title>
        <authorList>
            <person name="Van Velzen R."/>
            <person name="Holmer R."/>
            <person name="Bu F."/>
            <person name="Rutten L."/>
            <person name="Van Zeijl A."/>
            <person name="Liu W."/>
            <person name="Santuari L."/>
            <person name="Cao Q."/>
            <person name="Sharma T."/>
            <person name="Shen D."/>
            <person name="Roswanjaya Y."/>
            <person name="Wardhani T."/>
            <person name="Kalhor M.S."/>
            <person name="Jansen J."/>
            <person name="Van den Hoogen J."/>
            <person name="Gungor B."/>
            <person name="Hartog M."/>
            <person name="Hontelez J."/>
            <person name="Verver J."/>
            <person name="Yang W.-C."/>
            <person name="Schijlen E."/>
            <person name="Repin R."/>
            <person name="Schilthuizen M."/>
            <person name="Schranz E."/>
            <person name="Heidstra R."/>
            <person name="Miyata K."/>
            <person name="Fedorova E."/>
            <person name="Kohlen W."/>
            <person name="Bisseling T."/>
            <person name="Smit S."/>
            <person name="Geurts R."/>
        </authorList>
    </citation>
    <scope>NUCLEOTIDE SEQUENCE [LARGE SCALE GENOMIC DNA]</scope>
    <source>
        <strain evidence="3">cv. RG33-2</strain>
    </source>
</reference>
<accession>A0A2P5EIL8</accession>